<dbReference type="CDD" id="cd02440">
    <property type="entry name" value="AdoMet_MTases"/>
    <property type="match status" value="1"/>
</dbReference>
<dbReference type="PANTHER" id="PTHR43861:SF1">
    <property type="entry name" value="TRANS-ACONITATE 2-METHYLTRANSFERASE"/>
    <property type="match status" value="1"/>
</dbReference>
<dbReference type="Gene3D" id="3.40.50.150">
    <property type="entry name" value="Vaccinia Virus protein VP39"/>
    <property type="match status" value="1"/>
</dbReference>
<name>A0A930Y4F6_9ACTN</name>
<accession>A0A930Y4F6</accession>
<evidence type="ECO:0000313" key="3">
    <source>
        <dbReference type="Proteomes" id="UP000656804"/>
    </source>
</evidence>
<feature type="domain" description="Methyltransferase type 11" evidence="1">
    <location>
        <begin position="42"/>
        <end position="138"/>
    </location>
</feature>
<reference evidence="2" key="1">
    <citation type="submission" date="2020-11" db="EMBL/GenBank/DDBJ databases">
        <title>Nocardioides sp. CBS4Y-1, whole genome shotgun sequence.</title>
        <authorList>
            <person name="Tuo L."/>
        </authorList>
    </citation>
    <scope>NUCLEOTIDE SEQUENCE</scope>
    <source>
        <strain evidence="2">CBS4Y-1</strain>
    </source>
</reference>
<keyword evidence="2" id="KW-0489">Methyltransferase</keyword>
<dbReference type="RefSeq" id="WP_194501399.1">
    <property type="nucleotide sequence ID" value="NZ_JADIVZ010000001.1"/>
</dbReference>
<evidence type="ECO:0000259" key="1">
    <source>
        <dbReference type="Pfam" id="PF08241"/>
    </source>
</evidence>
<dbReference type="SUPFAM" id="SSF53335">
    <property type="entry name" value="S-adenosyl-L-methionine-dependent methyltransferases"/>
    <property type="match status" value="1"/>
</dbReference>
<dbReference type="InterPro" id="IPR029063">
    <property type="entry name" value="SAM-dependent_MTases_sf"/>
</dbReference>
<sequence>MAGFDDVESIWSARLGSLRNTVRQHLVRTQLHAHLGAAHTVLDVGCGQGTQALELAADGCEVIGVDPSADLLARATDDARRRGLALTVLPGVLDDLGALLPGRSFDLVCAHGLLMYLPDAEQAVASLTAMVRPGGLLSFTFRNVDALAMRPGLRGDWDAALAAFGARSYVNELGADAYAHGIDDVAAWCQALGLAVEAWYGVRVLTDPADADVPASSVADLDACLRAEEEAGRRDPYRRLGSMIHVVARR</sequence>
<dbReference type="AlphaFoldDB" id="A0A930Y4F6"/>
<dbReference type="EMBL" id="JADIVZ010000001">
    <property type="protein sequence ID" value="MBF4160130.1"/>
    <property type="molecule type" value="Genomic_DNA"/>
</dbReference>
<dbReference type="PANTHER" id="PTHR43861">
    <property type="entry name" value="TRANS-ACONITATE 2-METHYLTRANSFERASE-RELATED"/>
    <property type="match status" value="1"/>
</dbReference>
<dbReference type="Pfam" id="PF08241">
    <property type="entry name" value="Methyltransf_11"/>
    <property type="match status" value="1"/>
</dbReference>
<dbReference type="InterPro" id="IPR013216">
    <property type="entry name" value="Methyltransf_11"/>
</dbReference>
<evidence type="ECO:0000313" key="2">
    <source>
        <dbReference type="EMBL" id="MBF4160130.1"/>
    </source>
</evidence>
<comment type="caution">
    <text evidence="2">The sequence shown here is derived from an EMBL/GenBank/DDBJ whole genome shotgun (WGS) entry which is preliminary data.</text>
</comment>
<keyword evidence="3" id="KW-1185">Reference proteome</keyword>
<organism evidence="2 3">
    <name type="scientific">Nocardioides acrostichi</name>
    <dbReference type="NCBI Taxonomy" id="2784339"/>
    <lineage>
        <taxon>Bacteria</taxon>
        <taxon>Bacillati</taxon>
        <taxon>Actinomycetota</taxon>
        <taxon>Actinomycetes</taxon>
        <taxon>Propionibacteriales</taxon>
        <taxon>Nocardioidaceae</taxon>
        <taxon>Nocardioides</taxon>
    </lineage>
</organism>
<protein>
    <submittedName>
        <fullName evidence="2">Methyltransferase domain-containing protein</fullName>
    </submittedName>
</protein>
<dbReference type="GO" id="GO:0008757">
    <property type="term" value="F:S-adenosylmethionine-dependent methyltransferase activity"/>
    <property type="evidence" value="ECO:0007669"/>
    <property type="project" value="InterPro"/>
</dbReference>
<dbReference type="Proteomes" id="UP000656804">
    <property type="component" value="Unassembled WGS sequence"/>
</dbReference>
<keyword evidence="2" id="KW-0808">Transferase</keyword>
<dbReference type="GO" id="GO:0032259">
    <property type="term" value="P:methylation"/>
    <property type="evidence" value="ECO:0007669"/>
    <property type="project" value="UniProtKB-KW"/>
</dbReference>
<proteinExistence type="predicted"/>
<gene>
    <name evidence="2" type="ORF">ISG29_00395</name>
</gene>